<evidence type="ECO:0000256" key="3">
    <source>
        <dbReference type="ARBA" id="ARBA00022475"/>
    </source>
</evidence>
<evidence type="ECO:0000313" key="12">
    <source>
        <dbReference type="Proteomes" id="UP000287156"/>
    </source>
</evidence>
<dbReference type="PANTHER" id="PTHR47245">
    <property type="entry name" value="PEPTIDYLPROLYL ISOMERASE"/>
    <property type="match status" value="1"/>
</dbReference>
<dbReference type="HAMAP" id="MF_01145">
    <property type="entry name" value="Foldase_PrsA"/>
    <property type="match status" value="1"/>
</dbReference>
<keyword evidence="3 7" id="KW-1003">Cell membrane</keyword>
<feature type="transmembrane region" description="Helical" evidence="9">
    <location>
        <begin position="12"/>
        <end position="34"/>
    </location>
</feature>
<evidence type="ECO:0000259" key="10">
    <source>
        <dbReference type="PROSITE" id="PS50198"/>
    </source>
</evidence>
<evidence type="ECO:0000256" key="5">
    <source>
        <dbReference type="ARBA" id="ARBA00023139"/>
    </source>
</evidence>
<dbReference type="Gene3D" id="1.10.4030.10">
    <property type="entry name" value="Porin chaperone SurA, peptide-binding domain"/>
    <property type="match status" value="1"/>
</dbReference>
<evidence type="ECO:0000256" key="8">
    <source>
        <dbReference type="PROSITE-ProRule" id="PRU00278"/>
    </source>
</evidence>
<dbReference type="Gene3D" id="3.10.50.40">
    <property type="match status" value="1"/>
</dbReference>
<protein>
    <recommendedName>
        <fullName evidence="7">Foldase protein PrsA</fullName>
        <ecNumber evidence="7">5.2.1.8</ecNumber>
    </recommendedName>
</protein>
<dbReference type="InterPro" id="IPR027304">
    <property type="entry name" value="Trigger_fact/SurA_dom_sf"/>
</dbReference>
<dbReference type="SUPFAM" id="SSF54534">
    <property type="entry name" value="FKBP-like"/>
    <property type="match status" value="1"/>
</dbReference>
<dbReference type="EMBL" id="QYTV02000007">
    <property type="protein sequence ID" value="RST72783.1"/>
    <property type="molecule type" value="Genomic_DNA"/>
</dbReference>
<dbReference type="PROSITE" id="PS01096">
    <property type="entry name" value="PPIC_PPIASE_1"/>
    <property type="match status" value="1"/>
</dbReference>
<dbReference type="GO" id="GO:0006457">
    <property type="term" value="P:protein folding"/>
    <property type="evidence" value="ECO:0007669"/>
    <property type="project" value="UniProtKB-UniRule"/>
</dbReference>
<evidence type="ECO:0000256" key="1">
    <source>
        <dbReference type="ARBA" id="ARBA00004193"/>
    </source>
</evidence>
<comment type="similarity">
    <text evidence="2 7">Belongs to the PrsA family.</text>
</comment>
<comment type="function">
    <text evidence="7">Plays a major role in protein secretion by helping the post-translocational extracellular folding of several secreted proteins.</text>
</comment>
<dbReference type="GO" id="GO:0003755">
    <property type="term" value="F:peptidyl-prolyl cis-trans isomerase activity"/>
    <property type="evidence" value="ECO:0007669"/>
    <property type="project" value="UniProtKB-UniRule"/>
</dbReference>
<comment type="subcellular location">
    <subcellularLocation>
        <location evidence="1">Cell membrane</location>
        <topology evidence="1">Lipid-anchor</topology>
    </subcellularLocation>
</comment>
<evidence type="ECO:0000313" key="11">
    <source>
        <dbReference type="EMBL" id="RST72783.1"/>
    </source>
</evidence>
<keyword evidence="6" id="KW-0449">Lipoprotein</keyword>
<proteinExistence type="inferred from homology"/>
<keyword evidence="4 7" id="KW-0472">Membrane</keyword>
<feature type="domain" description="PpiC" evidence="10">
    <location>
        <begin position="161"/>
        <end position="251"/>
    </location>
</feature>
<evidence type="ECO:0000256" key="7">
    <source>
        <dbReference type="HAMAP-Rule" id="MF_01145"/>
    </source>
</evidence>
<dbReference type="SUPFAM" id="SSF109998">
    <property type="entry name" value="Triger factor/SurA peptide-binding domain-like"/>
    <property type="match status" value="1"/>
</dbReference>
<keyword evidence="7 8" id="KW-0697">Rotamase</keyword>
<dbReference type="EC" id="5.2.1.8" evidence="7"/>
<evidence type="ECO:0000256" key="4">
    <source>
        <dbReference type="ARBA" id="ARBA00023136"/>
    </source>
</evidence>
<keyword evidence="9" id="KW-1133">Transmembrane helix</keyword>
<accession>A0A429XWL1</accession>
<dbReference type="Pfam" id="PF00639">
    <property type="entry name" value="Rotamase"/>
    <property type="match status" value="1"/>
</dbReference>
<dbReference type="Proteomes" id="UP000287156">
    <property type="component" value="Unassembled WGS sequence"/>
</dbReference>
<dbReference type="InterPro" id="IPR023059">
    <property type="entry name" value="Foldase_PrsA"/>
</dbReference>
<keyword evidence="5" id="KW-0564">Palmitate</keyword>
<reference evidence="11" key="1">
    <citation type="submission" date="2018-12" db="EMBL/GenBank/DDBJ databases">
        <authorList>
            <person name="Sun L."/>
            <person name="Chen Z."/>
        </authorList>
    </citation>
    <scope>NUCLEOTIDE SEQUENCE [LARGE SCALE GENOMIC DNA]</scope>
    <source>
        <strain evidence="11">3-2-2</strain>
    </source>
</reference>
<organism evidence="11 12">
    <name type="scientific">Siminovitchia acidinfaciens</name>
    <dbReference type="NCBI Taxonomy" id="2321395"/>
    <lineage>
        <taxon>Bacteria</taxon>
        <taxon>Bacillati</taxon>
        <taxon>Bacillota</taxon>
        <taxon>Bacilli</taxon>
        <taxon>Bacillales</taxon>
        <taxon>Bacillaceae</taxon>
        <taxon>Siminovitchia</taxon>
    </lineage>
</organism>
<dbReference type="InterPro" id="IPR050245">
    <property type="entry name" value="PrsA_foldase"/>
</dbReference>
<keyword evidence="12" id="KW-1185">Reference proteome</keyword>
<name>A0A429XWL1_9BACI</name>
<dbReference type="Pfam" id="PF13624">
    <property type="entry name" value="SurA_N_3"/>
    <property type="match status" value="1"/>
</dbReference>
<dbReference type="AlphaFoldDB" id="A0A429XWL1"/>
<dbReference type="PROSITE" id="PS50198">
    <property type="entry name" value="PPIC_PPIASE_2"/>
    <property type="match status" value="1"/>
</dbReference>
<sequence>MQVINRERKMKSSLNIMIIAVLFIVAAIIGLLSMDKKKYVASINGEKISEGELHDELVANYGTDVLQSLVNQKMIEMEIEKENINVPREDIDEEVEKYKEEYGGEAAFKKALEASGMNAADFESNIKDYLALTKLMEKRITITEKEMKSYFKENKDQFEQKEQVTASHILVKDEAAARNVIKKLGEGEDFAALAEKHSTDEMTSEFGGDLGTFGRGEMVKEFEEAVFSMKVGEVSDPVKTEYGYHIIKLNGKTKAKKADYESAKEEIRSTLFESKMNDEVPAWLEEIKEVYDVEYLLDH</sequence>
<evidence type="ECO:0000256" key="2">
    <source>
        <dbReference type="ARBA" id="ARBA00006071"/>
    </source>
</evidence>
<keyword evidence="7" id="KW-0732">Signal</keyword>
<dbReference type="InterPro" id="IPR023058">
    <property type="entry name" value="PPIase_PpiC_CS"/>
</dbReference>
<evidence type="ECO:0000256" key="6">
    <source>
        <dbReference type="ARBA" id="ARBA00023288"/>
    </source>
</evidence>
<evidence type="ECO:0000256" key="9">
    <source>
        <dbReference type="SAM" id="Phobius"/>
    </source>
</evidence>
<keyword evidence="9" id="KW-0812">Transmembrane</keyword>
<dbReference type="InterPro" id="IPR000297">
    <property type="entry name" value="PPIase_PpiC"/>
</dbReference>
<gene>
    <name evidence="7" type="primary">prsA</name>
    <name evidence="11" type="ORF">D4T97_015310</name>
</gene>
<dbReference type="PANTHER" id="PTHR47245:SF2">
    <property type="entry name" value="PEPTIDYL-PROLYL CIS-TRANS ISOMERASE HP_0175-RELATED"/>
    <property type="match status" value="1"/>
</dbReference>
<comment type="caution">
    <text evidence="11">The sequence shown here is derived from an EMBL/GenBank/DDBJ whole genome shotgun (WGS) entry which is preliminary data.</text>
</comment>
<comment type="catalytic activity">
    <reaction evidence="7">
        <text>[protein]-peptidylproline (omega=180) = [protein]-peptidylproline (omega=0)</text>
        <dbReference type="Rhea" id="RHEA:16237"/>
        <dbReference type="Rhea" id="RHEA-COMP:10747"/>
        <dbReference type="Rhea" id="RHEA-COMP:10748"/>
        <dbReference type="ChEBI" id="CHEBI:83833"/>
        <dbReference type="ChEBI" id="CHEBI:83834"/>
        <dbReference type="EC" id="5.2.1.8"/>
    </reaction>
</comment>
<keyword evidence="7 8" id="KW-0413">Isomerase</keyword>
<dbReference type="InterPro" id="IPR046357">
    <property type="entry name" value="PPIase_dom_sf"/>
</dbReference>
<dbReference type="GO" id="GO:0005886">
    <property type="term" value="C:plasma membrane"/>
    <property type="evidence" value="ECO:0007669"/>
    <property type="project" value="UniProtKB-SubCell"/>
</dbReference>